<dbReference type="EMBL" id="JBBXMP010000182">
    <property type="protein sequence ID" value="KAL0060299.1"/>
    <property type="molecule type" value="Genomic_DNA"/>
</dbReference>
<dbReference type="Proteomes" id="UP001437256">
    <property type="component" value="Unassembled WGS sequence"/>
</dbReference>
<keyword evidence="3" id="KW-1185">Reference proteome</keyword>
<comment type="caution">
    <text evidence="2">The sequence shown here is derived from an EMBL/GenBank/DDBJ whole genome shotgun (WGS) entry which is preliminary data.</text>
</comment>
<proteinExistence type="predicted"/>
<feature type="compositionally biased region" description="Basic and acidic residues" evidence="1">
    <location>
        <begin position="30"/>
        <end position="69"/>
    </location>
</feature>
<evidence type="ECO:0000313" key="3">
    <source>
        <dbReference type="Proteomes" id="UP001437256"/>
    </source>
</evidence>
<sequence>MSDKSVHQGLESRAPSRQSASELVSEPEPVSEKIEGVIESRAEDHARNLDKENPAHGQPDRKPKTKDSNKRFIVINGYKISDIAPDSEWAEWLHMRADEEGFDYHDHWIVVEFGVEALMELDEIEEGEIVFRGQYRAGSILDSRRASV</sequence>
<accession>A0ABR2ZH74</accession>
<protein>
    <submittedName>
        <fullName evidence="2">Uncharacterized protein</fullName>
    </submittedName>
</protein>
<evidence type="ECO:0000256" key="1">
    <source>
        <dbReference type="SAM" id="MobiDB-lite"/>
    </source>
</evidence>
<evidence type="ECO:0000313" key="2">
    <source>
        <dbReference type="EMBL" id="KAL0060299.1"/>
    </source>
</evidence>
<reference evidence="2 3" key="1">
    <citation type="submission" date="2024-05" db="EMBL/GenBank/DDBJ databases">
        <title>A draft genome resource for the thread blight pathogen Marasmius tenuissimus strain MS-2.</title>
        <authorList>
            <person name="Yulfo-Soto G.E."/>
            <person name="Baruah I.K."/>
            <person name="Amoako-Attah I."/>
            <person name="Bukari Y."/>
            <person name="Meinhardt L.W."/>
            <person name="Bailey B.A."/>
            <person name="Cohen S.P."/>
        </authorList>
    </citation>
    <scope>NUCLEOTIDE SEQUENCE [LARGE SCALE GENOMIC DNA]</scope>
    <source>
        <strain evidence="2 3">MS-2</strain>
    </source>
</reference>
<gene>
    <name evidence="2" type="ORF">AAF712_012922</name>
</gene>
<organism evidence="2 3">
    <name type="scientific">Marasmius tenuissimus</name>
    <dbReference type="NCBI Taxonomy" id="585030"/>
    <lineage>
        <taxon>Eukaryota</taxon>
        <taxon>Fungi</taxon>
        <taxon>Dikarya</taxon>
        <taxon>Basidiomycota</taxon>
        <taxon>Agaricomycotina</taxon>
        <taxon>Agaricomycetes</taxon>
        <taxon>Agaricomycetidae</taxon>
        <taxon>Agaricales</taxon>
        <taxon>Marasmiineae</taxon>
        <taxon>Marasmiaceae</taxon>
        <taxon>Marasmius</taxon>
    </lineage>
</organism>
<feature type="region of interest" description="Disordered" evidence="1">
    <location>
        <begin position="1"/>
        <end position="69"/>
    </location>
</feature>
<name>A0ABR2ZH74_9AGAR</name>
<feature type="compositionally biased region" description="Low complexity" evidence="1">
    <location>
        <begin position="19"/>
        <end position="28"/>
    </location>
</feature>